<keyword evidence="2" id="KW-0472">Membrane</keyword>
<keyword evidence="2" id="KW-0812">Transmembrane</keyword>
<feature type="transmembrane region" description="Helical" evidence="2">
    <location>
        <begin position="141"/>
        <end position="166"/>
    </location>
</feature>
<gene>
    <name evidence="3" type="ORF">ARMOST_21076</name>
</gene>
<feature type="region of interest" description="Disordered" evidence="1">
    <location>
        <begin position="175"/>
        <end position="266"/>
    </location>
</feature>
<evidence type="ECO:0008006" key="5">
    <source>
        <dbReference type="Google" id="ProtNLM"/>
    </source>
</evidence>
<keyword evidence="2" id="KW-1133">Transmembrane helix</keyword>
<dbReference type="Proteomes" id="UP000219338">
    <property type="component" value="Unassembled WGS sequence"/>
</dbReference>
<protein>
    <recommendedName>
        <fullName evidence="5">F-box domain-containing protein</fullName>
    </recommendedName>
</protein>
<dbReference type="EMBL" id="FUEG01000045">
    <property type="protein sequence ID" value="SJL17524.1"/>
    <property type="molecule type" value="Genomic_DNA"/>
</dbReference>
<evidence type="ECO:0000256" key="2">
    <source>
        <dbReference type="SAM" id="Phobius"/>
    </source>
</evidence>
<feature type="compositionally biased region" description="Polar residues" evidence="1">
    <location>
        <begin position="206"/>
        <end position="217"/>
    </location>
</feature>
<feature type="compositionally biased region" description="Basic and acidic residues" evidence="1">
    <location>
        <begin position="191"/>
        <end position="200"/>
    </location>
</feature>
<proteinExistence type="predicted"/>
<reference evidence="4" key="1">
    <citation type="journal article" date="2017" name="Nat. Ecol. Evol.">
        <title>Genome expansion and lineage-specific genetic innovations in the forest pathogenic fungi Armillaria.</title>
        <authorList>
            <person name="Sipos G."/>
            <person name="Prasanna A.N."/>
            <person name="Walter M.C."/>
            <person name="O'Connor E."/>
            <person name="Balint B."/>
            <person name="Krizsan K."/>
            <person name="Kiss B."/>
            <person name="Hess J."/>
            <person name="Varga T."/>
            <person name="Slot J."/>
            <person name="Riley R."/>
            <person name="Boka B."/>
            <person name="Rigling D."/>
            <person name="Barry K."/>
            <person name="Lee J."/>
            <person name="Mihaltcheva S."/>
            <person name="LaButti K."/>
            <person name="Lipzen A."/>
            <person name="Waldron R."/>
            <person name="Moloney N.M."/>
            <person name="Sperisen C."/>
            <person name="Kredics L."/>
            <person name="Vagvoelgyi C."/>
            <person name="Patrignani A."/>
            <person name="Fitzpatrick D."/>
            <person name="Nagy I."/>
            <person name="Doyle S."/>
            <person name="Anderson J.B."/>
            <person name="Grigoriev I.V."/>
            <person name="Gueldener U."/>
            <person name="Muensterkoetter M."/>
            <person name="Nagy L.G."/>
        </authorList>
    </citation>
    <scope>NUCLEOTIDE SEQUENCE [LARGE SCALE GENOMIC DNA]</scope>
    <source>
        <strain evidence="4">C18/9</strain>
    </source>
</reference>
<feature type="transmembrane region" description="Helical" evidence="2">
    <location>
        <begin position="12"/>
        <end position="32"/>
    </location>
</feature>
<keyword evidence="4" id="KW-1185">Reference proteome</keyword>
<dbReference type="OMA" id="SIYLCID"/>
<name>A0A284S935_ARMOS</name>
<accession>A0A284S935</accession>
<sequence length="598" mass="66680">MMLFELSCLSLALRIAVPGGLLVGTTASIYLLHSDNDPTSFFLRAFLNHEGRLDASNFSTTVTHFTKDIVFYTSFADIGNYSVMAFLDSELQLDAGSSFSQCDIFDVEEPFSSEVQKRDSIPPPAGDSERGIFGSAYTSDLILIISAALAALSVVSVVIISIYLCIDKRRRSVSDISPRDSRSSIWGTSESHADPPRFKTPEILTSPVSSGSDSQPYTPGFQAIERSISHPPSPPPCNSDEISQSRRNQKNGAAIQSQSGSRPRGVYELVTDTTSSLRGFPYSSTDSQPYTYSLSPEATEYSISSSSYIPEEIPQSRRIPRNRAVLYPPTRNSLRGIHDFVKNLRDSLQEERSIMSCEYDLPEHVAKMQDHIEYLKSQLDLARALGYRSPLPSPGGGGESVFPDISRSIPGNSLAPSRRSSNNNAQLEKLDQSLQQLSAMVRCARNDLQPINRLPAEILSLILKETRLDIPSFLPDLGPVMSLCRRHNKGWMALLHVCQRWRDIVRSFAPTWYITDDDLVDFTFLDKIGTTSLLAVFLGFHRRDFPLCAIERLSEFSHRLRELHILVSYWQKLPVSTIFQVLSNTAPNLISLSFECQN</sequence>
<dbReference type="OrthoDB" id="2970666at2759"/>
<evidence type="ECO:0000313" key="3">
    <source>
        <dbReference type="EMBL" id="SJL17524.1"/>
    </source>
</evidence>
<dbReference type="AlphaFoldDB" id="A0A284S935"/>
<evidence type="ECO:0000313" key="4">
    <source>
        <dbReference type="Proteomes" id="UP000219338"/>
    </source>
</evidence>
<feature type="compositionally biased region" description="Polar residues" evidence="1">
    <location>
        <begin position="240"/>
        <end position="261"/>
    </location>
</feature>
<organism evidence="3 4">
    <name type="scientific">Armillaria ostoyae</name>
    <name type="common">Armillaria root rot fungus</name>
    <dbReference type="NCBI Taxonomy" id="47428"/>
    <lineage>
        <taxon>Eukaryota</taxon>
        <taxon>Fungi</taxon>
        <taxon>Dikarya</taxon>
        <taxon>Basidiomycota</taxon>
        <taxon>Agaricomycotina</taxon>
        <taxon>Agaricomycetes</taxon>
        <taxon>Agaricomycetidae</taxon>
        <taxon>Agaricales</taxon>
        <taxon>Marasmiineae</taxon>
        <taxon>Physalacriaceae</taxon>
        <taxon>Armillaria</taxon>
    </lineage>
</organism>
<evidence type="ECO:0000256" key="1">
    <source>
        <dbReference type="SAM" id="MobiDB-lite"/>
    </source>
</evidence>